<name>A0A8I2Z063_9AGAM</name>
<gene>
    <name evidence="1" type="ORF">JVT61DRAFT_8380</name>
</gene>
<proteinExistence type="predicted"/>
<sequence>MVHSTCLPCSNSPTSHLSLTGTLVALPCTRLLQYQFTRLLYFANTTAAVLASAFMLNVKLYVICTGLNLNSVPYRPYLSVQFLAAFDVYLEILARVEQSINAVLGRNTPDWRMRNACPASFYKLKDEPPLEFSYLASIDGNNSLKRCASWHSQNVDSREPCSDYWISQHNVDWFKHEDVEDPDSSVMHCVERWRNSGSEEWKRMFKVFDESGIFIACCQHCFMLTVCDMVQSGELAKYPLAIIDRLLTVYGPDSGLAYGIGCAFATTLANSVLGPQAWALNLHLMVGAFHGHAHNRQCQLKWHPMYIPGTRHTEGEGCEHVFSASNVLARGTQHANSFHRHQAIEQHFAFWDMDKYAALSTFLRNHYRKALKVAQTLEAELLVIKNELNLTDDDFRQFHEAKKRYVAELKEPPHEEYLKIQYVEMLNELVECQSVLRFCLAFCA</sequence>
<evidence type="ECO:0000313" key="1">
    <source>
        <dbReference type="EMBL" id="KAG6380278.1"/>
    </source>
</evidence>
<dbReference type="PANTHER" id="PTHR33096">
    <property type="entry name" value="CXC2 DOMAIN-CONTAINING PROTEIN"/>
    <property type="match status" value="1"/>
</dbReference>
<reference evidence="1" key="1">
    <citation type="submission" date="2021-03" db="EMBL/GenBank/DDBJ databases">
        <title>Evolutionary innovations through gain and loss of genes in the ectomycorrhizal Boletales.</title>
        <authorList>
            <person name="Wu G."/>
            <person name="Miyauchi S."/>
            <person name="Morin E."/>
            <person name="Yang Z.-L."/>
            <person name="Xu J."/>
            <person name="Martin F.M."/>
        </authorList>
    </citation>
    <scope>NUCLEOTIDE SEQUENCE</scope>
    <source>
        <strain evidence="1">BR01</strain>
    </source>
</reference>
<organism evidence="1 2">
    <name type="scientific">Boletus reticuloceps</name>
    <dbReference type="NCBI Taxonomy" id="495285"/>
    <lineage>
        <taxon>Eukaryota</taxon>
        <taxon>Fungi</taxon>
        <taxon>Dikarya</taxon>
        <taxon>Basidiomycota</taxon>
        <taxon>Agaricomycotina</taxon>
        <taxon>Agaricomycetes</taxon>
        <taxon>Agaricomycetidae</taxon>
        <taxon>Boletales</taxon>
        <taxon>Boletineae</taxon>
        <taxon>Boletaceae</taxon>
        <taxon>Boletoideae</taxon>
        <taxon>Boletus</taxon>
    </lineage>
</organism>
<dbReference type="PANTHER" id="PTHR33096:SF1">
    <property type="entry name" value="CXC1-LIKE CYSTEINE CLUSTER ASSOCIATED WITH KDZ TRANSPOSASES DOMAIN-CONTAINING PROTEIN"/>
    <property type="match status" value="1"/>
</dbReference>
<evidence type="ECO:0000313" key="2">
    <source>
        <dbReference type="Proteomes" id="UP000683000"/>
    </source>
</evidence>
<dbReference type="AlphaFoldDB" id="A0A8I2Z063"/>
<dbReference type="EMBL" id="JAGFBS010000003">
    <property type="protein sequence ID" value="KAG6380278.1"/>
    <property type="molecule type" value="Genomic_DNA"/>
</dbReference>
<keyword evidence="2" id="KW-1185">Reference proteome</keyword>
<protein>
    <submittedName>
        <fullName evidence="1">Uncharacterized protein</fullName>
    </submittedName>
</protein>
<dbReference type="InterPro" id="IPR040521">
    <property type="entry name" value="KDZ"/>
</dbReference>
<dbReference type="OrthoDB" id="2505969at2759"/>
<dbReference type="Proteomes" id="UP000683000">
    <property type="component" value="Unassembled WGS sequence"/>
</dbReference>
<comment type="caution">
    <text evidence="1">The sequence shown here is derived from an EMBL/GenBank/DDBJ whole genome shotgun (WGS) entry which is preliminary data.</text>
</comment>
<dbReference type="Pfam" id="PF18758">
    <property type="entry name" value="KDZ"/>
    <property type="match status" value="1"/>
</dbReference>
<accession>A0A8I2Z063</accession>